<dbReference type="Proteomes" id="UP001500707">
    <property type="component" value="Unassembled WGS sequence"/>
</dbReference>
<organism evidence="2 3">
    <name type="scientific">Streptomyces osmaniensis</name>
    <dbReference type="NCBI Taxonomy" id="593134"/>
    <lineage>
        <taxon>Bacteria</taxon>
        <taxon>Bacillati</taxon>
        <taxon>Actinomycetota</taxon>
        <taxon>Actinomycetes</taxon>
        <taxon>Kitasatosporales</taxon>
        <taxon>Streptomycetaceae</taxon>
        <taxon>Streptomyces</taxon>
    </lineage>
</organism>
<accession>A0ABP6VTZ0</accession>
<sequence length="130" mass="14322">MRRFTSLCTALGFAAAAVVASAPIAQASTATVERDVTITAYQDCPVGWFCAWEDAGGWGRMARFQTGSDDLRDFNLNDQISSVWNRTGRTFCTWLNINRDGATWPVGNWQGNTSQYNRNDNISSLRVGAC</sequence>
<protein>
    <recommendedName>
        <fullName evidence="4">Peptidase inhibitor family I36</fullName>
    </recommendedName>
</protein>
<proteinExistence type="predicted"/>
<evidence type="ECO:0000313" key="3">
    <source>
        <dbReference type="Proteomes" id="UP001500707"/>
    </source>
</evidence>
<evidence type="ECO:0000313" key="2">
    <source>
        <dbReference type="EMBL" id="GAA3540768.1"/>
    </source>
</evidence>
<keyword evidence="3" id="KW-1185">Reference proteome</keyword>
<gene>
    <name evidence="2" type="ORF">GCM10022295_23550</name>
</gene>
<comment type="caution">
    <text evidence="2">The sequence shown here is derived from an EMBL/GenBank/DDBJ whole genome shotgun (WGS) entry which is preliminary data.</text>
</comment>
<keyword evidence="1" id="KW-0732">Signal</keyword>
<dbReference type="EMBL" id="BAABCE010000004">
    <property type="protein sequence ID" value="GAA3540768.1"/>
    <property type="molecule type" value="Genomic_DNA"/>
</dbReference>
<evidence type="ECO:0008006" key="4">
    <source>
        <dbReference type="Google" id="ProtNLM"/>
    </source>
</evidence>
<feature type="chain" id="PRO_5046180674" description="Peptidase inhibitor family I36" evidence="1">
    <location>
        <begin position="28"/>
        <end position="130"/>
    </location>
</feature>
<evidence type="ECO:0000256" key="1">
    <source>
        <dbReference type="SAM" id="SignalP"/>
    </source>
</evidence>
<dbReference type="Pfam" id="PF03995">
    <property type="entry name" value="Inhibitor_I36"/>
    <property type="match status" value="1"/>
</dbReference>
<dbReference type="Gene3D" id="2.60.20.10">
    <property type="entry name" value="Crystallins"/>
    <property type="match status" value="1"/>
</dbReference>
<name>A0ABP6VTZ0_9ACTN</name>
<reference evidence="3" key="1">
    <citation type="journal article" date="2019" name="Int. J. Syst. Evol. Microbiol.">
        <title>The Global Catalogue of Microorganisms (GCM) 10K type strain sequencing project: providing services to taxonomists for standard genome sequencing and annotation.</title>
        <authorList>
            <consortium name="The Broad Institute Genomics Platform"/>
            <consortium name="The Broad Institute Genome Sequencing Center for Infectious Disease"/>
            <person name="Wu L."/>
            <person name="Ma J."/>
        </authorList>
    </citation>
    <scope>NUCLEOTIDE SEQUENCE [LARGE SCALE GENOMIC DNA]</scope>
    <source>
        <strain evidence="3">JCM 17656</strain>
    </source>
</reference>
<feature type="signal peptide" evidence="1">
    <location>
        <begin position="1"/>
        <end position="27"/>
    </location>
</feature>